<dbReference type="Pfam" id="PF01047">
    <property type="entry name" value="MarR"/>
    <property type="match status" value="1"/>
</dbReference>
<accession>A0A6S7B1R7</accession>
<gene>
    <name evidence="5" type="primary">slyA_3</name>
    <name evidence="5" type="ORF">LMG28138_01900</name>
</gene>
<evidence type="ECO:0000256" key="2">
    <source>
        <dbReference type="ARBA" id="ARBA00023125"/>
    </source>
</evidence>
<dbReference type="InterPro" id="IPR036388">
    <property type="entry name" value="WH-like_DNA-bd_sf"/>
</dbReference>
<dbReference type="GO" id="GO:0003700">
    <property type="term" value="F:DNA-binding transcription factor activity"/>
    <property type="evidence" value="ECO:0007669"/>
    <property type="project" value="InterPro"/>
</dbReference>
<dbReference type="Proteomes" id="UP000494115">
    <property type="component" value="Unassembled WGS sequence"/>
</dbReference>
<organism evidence="5 6">
    <name type="scientific">Pararobbsia alpina</name>
    <dbReference type="NCBI Taxonomy" id="621374"/>
    <lineage>
        <taxon>Bacteria</taxon>
        <taxon>Pseudomonadati</taxon>
        <taxon>Pseudomonadota</taxon>
        <taxon>Betaproteobacteria</taxon>
        <taxon>Burkholderiales</taxon>
        <taxon>Burkholderiaceae</taxon>
        <taxon>Pararobbsia</taxon>
    </lineage>
</organism>
<dbReference type="SUPFAM" id="SSF46785">
    <property type="entry name" value="Winged helix' DNA-binding domain"/>
    <property type="match status" value="1"/>
</dbReference>
<sequence length="162" mass="18063">MDPLTHASSVDFAARMEDSIGYLLARVRSALWNAVTQMTMQELGVTATQASMLSMLASGQCLAAAELAKQYGIDASAVTRLIDRLEKRGLLVRVRSEDDRRVVKLRLTGQGRMYAERMPALYDEVLDKLLRGFSPEEVGLLKGMLRRMLANNNEYPRAGLEQ</sequence>
<evidence type="ECO:0000313" key="5">
    <source>
        <dbReference type="EMBL" id="CAB3784900.1"/>
    </source>
</evidence>
<dbReference type="EMBL" id="CADIKM010000006">
    <property type="protein sequence ID" value="CAB3784900.1"/>
    <property type="molecule type" value="Genomic_DNA"/>
</dbReference>
<dbReference type="InterPro" id="IPR000835">
    <property type="entry name" value="HTH_MarR-typ"/>
</dbReference>
<dbReference type="PRINTS" id="PR00598">
    <property type="entry name" value="HTHMARR"/>
</dbReference>
<protein>
    <submittedName>
        <fullName evidence="5">Transcriptional regulator SlyA</fullName>
    </submittedName>
</protein>
<dbReference type="GO" id="GO:0003677">
    <property type="term" value="F:DNA binding"/>
    <property type="evidence" value="ECO:0007669"/>
    <property type="project" value="UniProtKB-KW"/>
</dbReference>
<proteinExistence type="predicted"/>
<dbReference type="InterPro" id="IPR036390">
    <property type="entry name" value="WH_DNA-bd_sf"/>
</dbReference>
<keyword evidence="6" id="KW-1185">Reference proteome</keyword>
<dbReference type="PROSITE" id="PS50995">
    <property type="entry name" value="HTH_MARR_2"/>
    <property type="match status" value="1"/>
</dbReference>
<dbReference type="AlphaFoldDB" id="A0A6S7B1R7"/>
<keyword evidence="3" id="KW-0804">Transcription</keyword>
<reference evidence="5 6" key="1">
    <citation type="submission" date="2020-04" db="EMBL/GenBank/DDBJ databases">
        <authorList>
            <person name="De Canck E."/>
        </authorList>
    </citation>
    <scope>NUCLEOTIDE SEQUENCE [LARGE SCALE GENOMIC DNA]</scope>
    <source>
        <strain evidence="5 6">LMG 28138</strain>
    </source>
</reference>
<keyword evidence="1" id="KW-0805">Transcription regulation</keyword>
<dbReference type="InterPro" id="IPR023187">
    <property type="entry name" value="Tscrpt_reg_MarR-type_CS"/>
</dbReference>
<name>A0A6S7B1R7_9BURK</name>
<dbReference type="PROSITE" id="PS01117">
    <property type="entry name" value="HTH_MARR_1"/>
    <property type="match status" value="1"/>
</dbReference>
<dbReference type="SMART" id="SM00347">
    <property type="entry name" value="HTH_MARR"/>
    <property type="match status" value="1"/>
</dbReference>
<keyword evidence="2" id="KW-0238">DNA-binding</keyword>
<evidence type="ECO:0000256" key="3">
    <source>
        <dbReference type="ARBA" id="ARBA00023163"/>
    </source>
</evidence>
<dbReference type="PANTHER" id="PTHR33164">
    <property type="entry name" value="TRANSCRIPTIONAL REGULATOR, MARR FAMILY"/>
    <property type="match status" value="1"/>
</dbReference>
<evidence type="ECO:0000313" key="6">
    <source>
        <dbReference type="Proteomes" id="UP000494115"/>
    </source>
</evidence>
<dbReference type="RefSeq" id="WP_175104490.1">
    <property type="nucleotide sequence ID" value="NZ_CADIKM010000006.1"/>
</dbReference>
<evidence type="ECO:0000256" key="1">
    <source>
        <dbReference type="ARBA" id="ARBA00023015"/>
    </source>
</evidence>
<dbReference type="InterPro" id="IPR039422">
    <property type="entry name" value="MarR/SlyA-like"/>
</dbReference>
<evidence type="ECO:0000259" key="4">
    <source>
        <dbReference type="PROSITE" id="PS50995"/>
    </source>
</evidence>
<dbReference type="GO" id="GO:0006950">
    <property type="term" value="P:response to stress"/>
    <property type="evidence" value="ECO:0007669"/>
    <property type="project" value="TreeGrafter"/>
</dbReference>
<dbReference type="Gene3D" id="1.10.10.10">
    <property type="entry name" value="Winged helix-like DNA-binding domain superfamily/Winged helix DNA-binding domain"/>
    <property type="match status" value="1"/>
</dbReference>
<dbReference type="PANTHER" id="PTHR33164:SF89">
    <property type="entry name" value="MARR FAMILY REGULATORY PROTEIN"/>
    <property type="match status" value="1"/>
</dbReference>
<feature type="domain" description="HTH marR-type" evidence="4">
    <location>
        <begin position="17"/>
        <end position="150"/>
    </location>
</feature>